<dbReference type="AlphaFoldDB" id="A0A1U9YY34"/>
<gene>
    <name evidence="3" type="ORF">Mame_00926</name>
</gene>
<sequence length="69" mass="7211" precursor="true">MTRFTVPSALVLLLAAAPAAFALQPAAIPMDGLRMMVSADGIDIESTERFDTAESAGMTVSDEAQQPVD</sequence>
<protein>
    <submittedName>
        <fullName evidence="3">Uncharacterized protein</fullName>
    </submittedName>
</protein>
<keyword evidence="4" id="KW-1185">Reference proteome</keyword>
<dbReference type="RefSeq" id="WP_018064920.1">
    <property type="nucleotide sequence ID" value="NZ_AQWH01000009.1"/>
</dbReference>
<evidence type="ECO:0000313" key="3">
    <source>
        <dbReference type="EMBL" id="AQZ50300.1"/>
    </source>
</evidence>
<dbReference type="EMBL" id="CP020330">
    <property type="protein sequence ID" value="AQZ50300.1"/>
    <property type="molecule type" value="Genomic_DNA"/>
</dbReference>
<evidence type="ECO:0000256" key="2">
    <source>
        <dbReference type="SAM" id="SignalP"/>
    </source>
</evidence>
<dbReference type="KEGG" id="mmed:Mame_00926"/>
<feature type="region of interest" description="Disordered" evidence="1">
    <location>
        <begin position="50"/>
        <end position="69"/>
    </location>
</feature>
<feature type="signal peptide" evidence="2">
    <location>
        <begin position="1"/>
        <end position="22"/>
    </location>
</feature>
<organism evidence="3 4">
    <name type="scientific">Martelella mediterranea DSM 17316</name>
    <dbReference type="NCBI Taxonomy" id="1122214"/>
    <lineage>
        <taxon>Bacteria</taxon>
        <taxon>Pseudomonadati</taxon>
        <taxon>Pseudomonadota</taxon>
        <taxon>Alphaproteobacteria</taxon>
        <taxon>Hyphomicrobiales</taxon>
        <taxon>Aurantimonadaceae</taxon>
        <taxon>Martelella</taxon>
    </lineage>
</organism>
<reference evidence="3 4" key="1">
    <citation type="submission" date="2017-03" db="EMBL/GenBank/DDBJ databases">
        <title>Foreign affairs: Plasmid Transfer between Roseobacters and Rhizobia.</title>
        <authorList>
            <person name="Bartling P."/>
            <person name="Bunk B."/>
            <person name="Overmann J."/>
            <person name="Brinkmann H."/>
            <person name="Petersen J."/>
        </authorList>
    </citation>
    <scope>NUCLEOTIDE SEQUENCE [LARGE SCALE GENOMIC DNA]</scope>
    <source>
        <strain evidence="3 4">MACL11</strain>
    </source>
</reference>
<evidence type="ECO:0000313" key="4">
    <source>
        <dbReference type="Proteomes" id="UP000191135"/>
    </source>
</evidence>
<name>A0A1U9YY34_9HYPH</name>
<evidence type="ECO:0000256" key="1">
    <source>
        <dbReference type="SAM" id="MobiDB-lite"/>
    </source>
</evidence>
<proteinExistence type="predicted"/>
<keyword evidence="2" id="KW-0732">Signal</keyword>
<accession>A0A1U9YY34</accession>
<feature type="chain" id="PRO_5010722892" evidence="2">
    <location>
        <begin position="23"/>
        <end position="69"/>
    </location>
</feature>
<dbReference type="STRING" id="1122214.Mame_00926"/>
<dbReference type="Proteomes" id="UP000191135">
    <property type="component" value="Chromosome"/>
</dbReference>